<evidence type="ECO:0000313" key="3">
    <source>
        <dbReference type="EMBL" id="KAF5235112.1"/>
    </source>
</evidence>
<dbReference type="Proteomes" id="UP000537989">
    <property type="component" value="Unassembled WGS sequence"/>
</dbReference>
<sequence>MQRVKTILEARKAPGARVLRDQLYPIKVNSMNRMAVFDQEFNVLPGAMESLSRENDIQIAKMAWLSRKVIPKTYGSMVVYLTRSTDAKRLLQEHYFLIAGESAYTSVFEQITGPEQCYNCQHLGHRAFSCGSMSKVFQVMQLNVRKQDTVHESLMNDDQLRDYLVIAIQEPQAHQKDDKLLTVPMGQPGWVKMVPSVWEKGRWPIRSMLWVNKNIEAEQIPMKTADMTAAILRLPERLILVVSVYVPERDDQALQDTCNLLRQVISGTRRQAERLVNVVVVGDFNRHDQLWGGDDISLTRQGEADQIIHIMSEFDLTSLLPRETKTWSGGDFETTVDLVLASTDIASSTVKCMIHGTDHGSDHRAIETEFDISVPAPQVRERLLLKNAPWKEINIRIAMALESSSEECTVQQKTDRLMTVVSEAPRQIYTHWRNRARALRRAGKKCEELEETARGAAKQYHDAIRQQKKTHWNDFLAENDNIWKAAKYLKSGDDTAFGKVPQLNRADSTRTTNNAEQAAEMLATFFPPLPDMPDITMEEVERQLFMAKSWKAPDEDGLPVIVWKQIWPSVKHRVFSLFRASLKEGRSAEQALMLLQEQIYAAWRGRWILSLVSFDVKGAYNGVCKERLIQRLRARGIPRDLFSWIGALCSDRTAAIHVNGQISETRSLPQAGLPQDSPLSPILFLLFNADLVQQRIDCYGGAIAFVDDFTAWVTGLTADGNREGIEKIIKKALDWERRSGATFEMDKTTQVKILGMIMDSGLKYKEHIARAAAEGLNAAMELQRLRGLTPRTARQLFTATVAPVVDYASNVWMHACKYRRASPVNRIQRIGANAIVGTFLTVATSVTEAEAHIASAQERF</sequence>
<comment type="caution">
    <text evidence="3">The sequence shown here is derived from an EMBL/GenBank/DDBJ whole genome shotgun (WGS) entry which is preliminary data.</text>
</comment>
<keyword evidence="1" id="KW-0175">Coiled coil</keyword>
<dbReference type="Pfam" id="PF00078">
    <property type="entry name" value="RVT_1"/>
    <property type="match status" value="1"/>
</dbReference>
<dbReference type="PANTHER" id="PTHR33481">
    <property type="entry name" value="REVERSE TRANSCRIPTASE"/>
    <property type="match status" value="1"/>
</dbReference>
<name>A0AAN6BZ12_FUSAU</name>
<organism evidence="3 4">
    <name type="scientific">Fusarium austroamericanum</name>
    <dbReference type="NCBI Taxonomy" id="282268"/>
    <lineage>
        <taxon>Eukaryota</taxon>
        <taxon>Fungi</taxon>
        <taxon>Dikarya</taxon>
        <taxon>Ascomycota</taxon>
        <taxon>Pezizomycotina</taxon>
        <taxon>Sordariomycetes</taxon>
        <taxon>Hypocreomycetidae</taxon>
        <taxon>Hypocreales</taxon>
        <taxon>Nectriaceae</taxon>
        <taxon>Fusarium</taxon>
    </lineage>
</organism>
<dbReference type="SUPFAM" id="SSF56219">
    <property type="entry name" value="DNase I-like"/>
    <property type="match status" value="1"/>
</dbReference>
<dbReference type="PROSITE" id="PS50878">
    <property type="entry name" value="RT_POL"/>
    <property type="match status" value="1"/>
</dbReference>
<gene>
    <name evidence="3" type="ORF">FAUST_7284</name>
</gene>
<dbReference type="InterPro" id="IPR036691">
    <property type="entry name" value="Endo/exonu/phosph_ase_sf"/>
</dbReference>
<proteinExistence type="predicted"/>
<feature type="coiled-coil region" evidence="1">
    <location>
        <begin position="439"/>
        <end position="466"/>
    </location>
</feature>
<protein>
    <recommendedName>
        <fullName evidence="2">Reverse transcriptase domain-containing protein</fullName>
    </recommendedName>
</protein>
<dbReference type="InterPro" id="IPR000477">
    <property type="entry name" value="RT_dom"/>
</dbReference>
<keyword evidence="4" id="KW-1185">Reference proteome</keyword>
<feature type="domain" description="Reverse transcriptase" evidence="2">
    <location>
        <begin position="484"/>
        <end position="769"/>
    </location>
</feature>
<reference evidence="3 4" key="1">
    <citation type="submission" date="2020-02" db="EMBL/GenBank/DDBJ databases">
        <title>Identification and distribution of gene clusters putatively required for synthesis of sphingolipid metabolism inhibitors in phylogenetically diverse species of the filamentous fungus Fusarium.</title>
        <authorList>
            <person name="Kim H.-S."/>
            <person name="Busman M."/>
            <person name="Brown D.W."/>
            <person name="Divon H."/>
            <person name="Uhlig S."/>
            <person name="Proctor R.H."/>
        </authorList>
    </citation>
    <scope>NUCLEOTIDE SEQUENCE [LARGE SCALE GENOMIC DNA]</scope>
    <source>
        <strain evidence="3 4">NRRL 2903</strain>
    </source>
</reference>
<dbReference type="PANTHER" id="PTHR33481:SF1">
    <property type="entry name" value="ENDONUCLEASE_EXONUCLEASE_PHOSPHATASE DOMAIN-CONTAINING PROTEIN-RELATED"/>
    <property type="match status" value="1"/>
</dbReference>
<dbReference type="EMBL" id="JAAMOD010000212">
    <property type="protein sequence ID" value="KAF5235112.1"/>
    <property type="molecule type" value="Genomic_DNA"/>
</dbReference>
<dbReference type="AlphaFoldDB" id="A0AAN6BZ12"/>
<dbReference type="Gene3D" id="3.60.10.10">
    <property type="entry name" value="Endonuclease/exonuclease/phosphatase"/>
    <property type="match status" value="1"/>
</dbReference>
<accession>A0AAN6BZ12</accession>
<evidence type="ECO:0000259" key="2">
    <source>
        <dbReference type="PROSITE" id="PS50878"/>
    </source>
</evidence>
<evidence type="ECO:0000256" key="1">
    <source>
        <dbReference type="SAM" id="Coils"/>
    </source>
</evidence>
<evidence type="ECO:0000313" key="4">
    <source>
        <dbReference type="Proteomes" id="UP000537989"/>
    </source>
</evidence>
<dbReference type="InterPro" id="IPR005135">
    <property type="entry name" value="Endo/exonuclease/phosphatase"/>
</dbReference>
<dbReference type="GO" id="GO:0003824">
    <property type="term" value="F:catalytic activity"/>
    <property type="evidence" value="ECO:0007669"/>
    <property type="project" value="InterPro"/>
</dbReference>
<dbReference type="Pfam" id="PF14529">
    <property type="entry name" value="Exo_endo_phos_2"/>
    <property type="match status" value="1"/>
</dbReference>